<sequence>MSVNAIERFWRARQQGDWDSVAALVRSGVRISLPHQGREPSREEYLSLLHFVHNPDNKTVVQRVITGRGLDIAVHAHVQRPDTMLVCAGFYELQEGLIQRIDEFWLVPGGERFPTRGGAR</sequence>
<name>A0A6J5ZWI5_9ZZZZ</name>
<proteinExistence type="predicted"/>
<dbReference type="InterPro" id="IPR032710">
    <property type="entry name" value="NTF2-like_dom_sf"/>
</dbReference>
<dbReference type="SUPFAM" id="SSF54427">
    <property type="entry name" value="NTF2-like"/>
    <property type="match status" value="1"/>
</dbReference>
<dbReference type="AlphaFoldDB" id="A0A6J5ZWI5"/>
<organism evidence="1">
    <name type="scientific">freshwater metagenome</name>
    <dbReference type="NCBI Taxonomy" id="449393"/>
    <lineage>
        <taxon>unclassified sequences</taxon>
        <taxon>metagenomes</taxon>
        <taxon>ecological metagenomes</taxon>
    </lineage>
</organism>
<accession>A0A6J5ZWI5</accession>
<evidence type="ECO:0000313" key="1">
    <source>
        <dbReference type="EMBL" id="CAB4343733.1"/>
    </source>
</evidence>
<reference evidence="1" key="1">
    <citation type="submission" date="2020-05" db="EMBL/GenBank/DDBJ databases">
        <authorList>
            <person name="Chiriac C."/>
            <person name="Salcher M."/>
            <person name="Ghai R."/>
            <person name="Kavagutti S V."/>
        </authorList>
    </citation>
    <scope>NUCLEOTIDE SEQUENCE</scope>
</reference>
<dbReference type="EMBL" id="CAESAO010000064">
    <property type="protein sequence ID" value="CAB4343733.1"/>
    <property type="molecule type" value="Genomic_DNA"/>
</dbReference>
<dbReference type="Gene3D" id="3.10.450.50">
    <property type="match status" value="1"/>
</dbReference>
<gene>
    <name evidence="1" type="ORF">UFOPK3522_00866</name>
</gene>
<protein>
    <submittedName>
        <fullName evidence="1">Unannotated protein</fullName>
    </submittedName>
</protein>